<reference evidence="2 3" key="1">
    <citation type="submission" date="2018-10" db="EMBL/GenBank/DDBJ databases">
        <authorList>
            <person name="Li J."/>
        </authorList>
    </citation>
    <scope>NUCLEOTIDE SEQUENCE [LARGE SCALE GENOMIC DNA]</scope>
    <source>
        <strain evidence="2 3">IF 016277</strain>
    </source>
</reference>
<dbReference type="Pfam" id="PF19460">
    <property type="entry name" value="DUF5997"/>
    <property type="match status" value="1"/>
</dbReference>
<protein>
    <submittedName>
        <fullName evidence="2">Uncharacterized protein</fullName>
    </submittedName>
</protein>
<evidence type="ECO:0000313" key="3">
    <source>
        <dbReference type="Proteomes" id="UP000272503"/>
    </source>
</evidence>
<feature type="compositionally biased region" description="Basic and acidic residues" evidence="1">
    <location>
        <begin position="115"/>
        <end position="135"/>
    </location>
</feature>
<accession>A0A3L7A7D5</accession>
<dbReference type="OrthoDB" id="3389921at2"/>
<dbReference type="Proteomes" id="UP000272503">
    <property type="component" value="Unassembled WGS sequence"/>
</dbReference>
<keyword evidence="3" id="KW-1185">Reference proteome</keyword>
<sequence>MSEQNMKPATAAKKLGIYLPATPEEFQAEPITREAFLALQQTPPEWLVELRLNGPHPRTEVARKLGISVSGLARAEQADNAFTTAEIKELLTNPPTWLVTERATQAEVRAVNQRTNERNEGRRILAEERAANEQK</sequence>
<feature type="region of interest" description="Disordered" evidence="1">
    <location>
        <begin position="110"/>
        <end position="135"/>
    </location>
</feature>
<proteinExistence type="predicted"/>
<dbReference type="RefSeq" id="WP_121648802.1">
    <property type="nucleotide sequence ID" value="NZ_RCUX01000007.1"/>
</dbReference>
<gene>
    <name evidence="2" type="ORF">D9V32_10170</name>
</gene>
<name>A0A3L7A7D5_9MICO</name>
<dbReference type="AlphaFoldDB" id="A0A3L7A7D5"/>
<comment type="caution">
    <text evidence="2">The sequence shown here is derived from an EMBL/GenBank/DDBJ whole genome shotgun (WGS) entry which is preliminary data.</text>
</comment>
<evidence type="ECO:0000313" key="2">
    <source>
        <dbReference type="EMBL" id="RLP75252.1"/>
    </source>
</evidence>
<organism evidence="2 3">
    <name type="scientific">Mycetocola tolaasinivorans</name>
    <dbReference type="NCBI Taxonomy" id="76635"/>
    <lineage>
        <taxon>Bacteria</taxon>
        <taxon>Bacillati</taxon>
        <taxon>Actinomycetota</taxon>
        <taxon>Actinomycetes</taxon>
        <taxon>Micrococcales</taxon>
        <taxon>Microbacteriaceae</taxon>
        <taxon>Mycetocola</taxon>
    </lineage>
</organism>
<evidence type="ECO:0000256" key="1">
    <source>
        <dbReference type="SAM" id="MobiDB-lite"/>
    </source>
</evidence>
<dbReference type="InterPro" id="IPR046039">
    <property type="entry name" value="DUF5997"/>
</dbReference>
<dbReference type="EMBL" id="RCUX01000007">
    <property type="protein sequence ID" value="RLP75252.1"/>
    <property type="molecule type" value="Genomic_DNA"/>
</dbReference>